<sequence>MLHIGTTEIKLVNHDQVTFSWSTMMLRRISIQQPAHSSVTSDSQLHKASIDAEECEYVPYPTSSIKPRESLQ</sequence>
<gene>
    <name evidence="1" type="ORF">E2C01_005781</name>
</gene>
<evidence type="ECO:0000313" key="2">
    <source>
        <dbReference type="Proteomes" id="UP000324222"/>
    </source>
</evidence>
<protein>
    <submittedName>
        <fullName evidence="1">Uncharacterized protein</fullName>
    </submittedName>
</protein>
<reference evidence="1 2" key="1">
    <citation type="submission" date="2019-05" db="EMBL/GenBank/DDBJ databases">
        <title>Another draft genome of Portunus trituberculatus and its Hox gene families provides insights of decapod evolution.</title>
        <authorList>
            <person name="Jeong J.-H."/>
            <person name="Song I."/>
            <person name="Kim S."/>
            <person name="Choi T."/>
            <person name="Kim D."/>
            <person name="Ryu S."/>
            <person name="Kim W."/>
        </authorList>
    </citation>
    <scope>NUCLEOTIDE SEQUENCE [LARGE SCALE GENOMIC DNA]</scope>
    <source>
        <tissue evidence="1">Muscle</tissue>
    </source>
</reference>
<dbReference type="Proteomes" id="UP000324222">
    <property type="component" value="Unassembled WGS sequence"/>
</dbReference>
<keyword evidence="2" id="KW-1185">Reference proteome</keyword>
<accession>A0A5B7CTK7</accession>
<dbReference type="AlphaFoldDB" id="A0A5B7CTK7"/>
<proteinExistence type="predicted"/>
<dbReference type="EMBL" id="VSRR010000255">
    <property type="protein sequence ID" value="MPC13062.1"/>
    <property type="molecule type" value="Genomic_DNA"/>
</dbReference>
<comment type="caution">
    <text evidence="1">The sequence shown here is derived from an EMBL/GenBank/DDBJ whole genome shotgun (WGS) entry which is preliminary data.</text>
</comment>
<organism evidence="1 2">
    <name type="scientific">Portunus trituberculatus</name>
    <name type="common">Swimming crab</name>
    <name type="synonym">Neptunus trituberculatus</name>
    <dbReference type="NCBI Taxonomy" id="210409"/>
    <lineage>
        <taxon>Eukaryota</taxon>
        <taxon>Metazoa</taxon>
        <taxon>Ecdysozoa</taxon>
        <taxon>Arthropoda</taxon>
        <taxon>Crustacea</taxon>
        <taxon>Multicrustacea</taxon>
        <taxon>Malacostraca</taxon>
        <taxon>Eumalacostraca</taxon>
        <taxon>Eucarida</taxon>
        <taxon>Decapoda</taxon>
        <taxon>Pleocyemata</taxon>
        <taxon>Brachyura</taxon>
        <taxon>Eubrachyura</taxon>
        <taxon>Portunoidea</taxon>
        <taxon>Portunidae</taxon>
        <taxon>Portuninae</taxon>
        <taxon>Portunus</taxon>
    </lineage>
</organism>
<name>A0A5B7CTK7_PORTR</name>
<evidence type="ECO:0000313" key="1">
    <source>
        <dbReference type="EMBL" id="MPC13062.1"/>
    </source>
</evidence>